<dbReference type="EMBL" id="RHHU01000007">
    <property type="protein sequence ID" value="RNB85301.1"/>
    <property type="molecule type" value="Genomic_DNA"/>
</dbReference>
<reference evidence="1 2" key="1">
    <citation type="submission" date="2018-10" db="EMBL/GenBank/DDBJ databases">
        <title>Phylogenomics of Brevibacillus.</title>
        <authorList>
            <person name="Dunlap C."/>
        </authorList>
    </citation>
    <scope>NUCLEOTIDE SEQUENCE [LARGE SCALE GENOMIC DNA]</scope>
    <source>
        <strain evidence="1 2">JCM 15774</strain>
    </source>
</reference>
<sequence length="289" mass="31394">MTMKKKGWGIGLSVGLGAIVLWGAGLPVQADNSGLAAYQAAMKHTKTEPNLTAHVSVGITDNGKDLIHVSGEAKVDREKQEASVSGVIQDILGEKEQSFQAYREDGKVIVKTDGSDTYRILEKKNGATGRFEREHAEPPVIVEHIRNIALGNIRELSTVENLPDGSKQVSLELTEDKLPIFADKAATMLFAKIAEHKQDAPAKISLPALQGDVDVEQVSFHASIDADNRIKSQDAQIHVSGSDAAGEKHELVLKVDVALSGYSQTKVEHVDLTGKQVETLEEWQHPVWK</sequence>
<dbReference type="RefSeq" id="WP_122923966.1">
    <property type="nucleotide sequence ID" value="NZ_RHHU01000007.1"/>
</dbReference>
<keyword evidence="2" id="KW-1185">Reference proteome</keyword>
<proteinExistence type="predicted"/>
<name>A0A3M8DCG2_9BACL</name>
<protein>
    <submittedName>
        <fullName evidence="1">Uncharacterized protein</fullName>
    </submittedName>
</protein>
<dbReference type="AlphaFoldDB" id="A0A3M8DCG2"/>
<dbReference type="Proteomes" id="UP000269573">
    <property type="component" value="Unassembled WGS sequence"/>
</dbReference>
<gene>
    <name evidence="1" type="ORF">EDM59_12920</name>
</gene>
<evidence type="ECO:0000313" key="2">
    <source>
        <dbReference type="Proteomes" id="UP000269573"/>
    </source>
</evidence>
<organism evidence="1 2">
    <name type="scientific">Brevibacillus nitrificans</name>
    <dbReference type="NCBI Taxonomy" id="651560"/>
    <lineage>
        <taxon>Bacteria</taxon>
        <taxon>Bacillati</taxon>
        <taxon>Bacillota</taxon>
        <taxon>Bacilli</taxon>
        <taxon>Bacillales</taxon>
        <taxon>Paenibacillaceae</taxon>
        <taxon>Brevibacillus</taxon>
    </lineage>
</organism>
<evidence type="ECO:0000313" key="1">
    <source>
        <dbReference type="EMBL" id="RNB85301.1"/>
    </source>
</evidence>
<comment type="caution">
    <text evidence="1">The sequence shown here is derived from an EMBL/GenBank/DDBJ whole genome shotgun (WGS) entry which is preliminary data.</text>
</comment>
<accession>A0A3M8DCG2</accession>